<reference evidence="2 3" key="1">
    <citation type="submission" date="2019-08" db="EMBL/GenBank/DDBJ databases">
        <title>Draft genome sequence of Ulvibacter marinus type strain NBRC 109484.</title>
        <authorList>
            <person name="Kawano K."/>
            <person name="Ushijima N."/>
            <person name="Kihara M."/>
            <person name="Itoh H."/>
        </authorList>
    </citation>
    <scope>NUCLEOTIDE SEQUENCE [LARGE SCALE GENOMIC DNA]</scope>
    <source>
        <strain evidence="2 3">NBRC 109484</strain>
    </source>
</reference>
<dbReference type="Gene3D" id="2.60.40.2030">
    <property type="match status" value="1"/>
</dbReference>
<dbReference type="Proteomes" id="UP000326509">
    <property type="component" value="Unassembled WGS sequence"/>
</dbReference>
<feature type="chain" id="PRO_5023840252" description="Calx-beta domain-containing protein" evidence="1">
    <location>
        <begin position="21"/>
        <end position="421"/>
    </location>
</feature>
<keyword evidence="1" id="KW-0732">Signal</keyword>
<sequence length="421" mass="44873">MALKNTILLTLLIMSISAFSQVGIGTTSPSDAAMLEVNSSTDGGITYQGFMPPRIPTTLDLNNMSPDINDAGLQVFVLETGCLNIWNGVAWFAGPCVAVVSGSEIEFSSATQSQSEGVSSIDFSFTVLNPSSTAPIQLSIAADVYTDLDESVAQTVIIPANLTSYTATAVFNITDDVMAESNEDVVFTMSYLSGGLGTTTVGVQNTNTLTIIDDDSALTLPFQESFETLGNGVRYTTTEPESFRTGNNDDYFSRAQDSDFSGYTGGNSIQYSGMPDGNFYFAAQDIDGAPSTTGPTQTLNIDGIDITGGFNLEFDVLLAEDDDGASESWDGDDYVIFEYQIDGGGWQNLLAVESVINGTNGSPAIDSDFDNQGDAPIITDSWTNFNANIIGTGNVLDLRIRFSLNSDNEDIFIDNIRVTSN</sequence>
<organism evidence="2 3">
    <name type="scientific">Patiriisocius marinus</name>
    <dbReference type="NCBI Taxonomy" id="1397112"/>
    <lineage>
        <taxon>Bacteria</taxon>
        <taxon>Pseudomonadati</taxon>
        <taxon>Bacteroidota</taxon>
        <taxon>Flavobacteriia</taxon>
        <taxon>Flavobacteriales</taxon>
        <taxon>Flavobacteriaceae</taxon>
        <taxon>Patiriisocius</taxon>
    </lineage>
</organism>
<comment type="caution">
    <text evidence="2">The sequence shown here is derived from an EMBL/GenBank/DDBJ whole genome shotgun (WGS) entry which is preliminary data.</text>
</comment>
<keyword evidence="3" id="KW-1185">Reference proteome</keyword>
<name>A0A5J4J0N5_9FLAO</name>
<dbReference type="SUPFAM" id="SSF141072">
    <property type="entry name" value="CalX-like"/>
    <property type="match status" value="1"/>
</dbReference>
<dbReference type="AlphaFoldDB" id="A0A5J4J0N5"/>
<evidence type="ECO:0000313" key="2">
    <source>
        <dbReference type="EMBL" id="GER59343.1"/>
    </source>
</evidence>
<feature type="signal peptide" evidence="1">
    <location>
        <begin position="1"/>
        <end position="20"/>
    </location>
</feature>
<evidence type="ECO:0000256" key="1">
    <source>
        <dbReference type="SAM" id="SignalP"/>
    </source>
</evidence>
<evidence type="ECO:0008006" key="4">
    <source>
        <dbReference type="Google" id="ProtNLM"/>
    </source>
</evidence>
<accession>A0A5J4J0N5</accession>
<dbReference type="InterPro" id="IPR038081">
    <property type="entry name" value="CalX-like_sf"/>
</dbReference>
<evidence type="ECO:0000313" key="3">
    <source>
        <dbReference type="Proteomes" id="UP000326509"/>
    </source>
</evidence>
<protein>
    <recommendedName>
        <fullName evidence="4">Calx-beta domain-containing protein</fullName>
    </recommendedName>
</protein>
<proteinExistence type="predicted"/>
<gene>
    <name evidence="2" type="ORF">ULMA_14510</name>
</gene>
<dbReference type="EMBL" id="BKCG01000003">
    <property type="protein sequence ID" value="GER59343.1"/>
    <property type="molecule type" value="Genomic_DNA"/>
</dbReference>